<dbReference type="RefSeq" id="WP_194448851.1">
    <property type="nucleotide sequence ID" value="NZ_CP063849.1"/>
</dbReference>
<organism evidence="10 11">
    <name type="scientific">Paludibaculum fermentans</name>
    <dbReference type="NCBI Taxonomy" id="1473598"/>
    <lineage>
        <taxon>Bacteria</taxon>
        <taxon>Pseudomonadati</taxon>
        <taxon>Acidobacteriota</taxon>
        <taxon>Terriglobia</taxon>
        <taxon>Bryobacterales</taxon>
        <taxon>Bryobacteraceae</taxon>
        <taxon>Paludibaculum</taxon>
    </lineage>
</organism>
<feature type="transmembrane region" description="Helical" evidence="7">
    <location>
        <begin position="750"/>
        <end position="772"/>
    </location>
</feature>
<feature type="transmembrane region" description="Helical" evidence="7">
    <location>
        <begin position="339"/>
        <end position="364"/>
    </location>
</feature>
<dbReference type="Pfam" id="PF12704">
    <property type="entry name" value="MacB_PCD"/>
    <property type="match status" value="2"/>
</dbReference>
<dbReference type="KEGG" id="pfer:IRI77_31140"/>
<reference evidence="10 11" key="1">
    <citation type="submission" date="2020-10" db="EMBL/GenBank/DDBJ databases">
        <title>Complete genome sequence of Paludibaculum fermentans P105T, a facultatively anaerobic acidobacterium capable of dissimilatory Fe(III) reduction.</title>
        <authorList>
            <person name="Dedysh S.N."/>
            <person name="Beletsky A.V."/>
            <person name="Kulichevskaya I.S."/>
            <person name="Mardanov A.V."/>
            <person name="Ravin N.V."/>
        </authorList>
    </citation>
    <scope>NUCLEOTIDE SEQUENCE [LARGE SCALE GENOMIC DNA]</scope>
    <source>
        <strain evidence="10 11">P105</strain>
    </source>
</reference>
<evidence type="ECO:0000256" key="6">
    <source>
        <dbReference type="ARBA" id="ARBA00038076"/>
    </source>
</evidence>
<feature type="domain" description="ABC3 transporter permease C-terminal" evidence="8">
    <location>
        <begin position="756"/>
        <end position="866"/>
    </location>
</feature>
<feature type="transmembrane region" description="Helical" evidence="7">
    <location>
        <begin position="840"/>
        <end position="861"/>
    </location>
</feature>
<dbReference type="InterPro" id="IPR003838">
    <property type="entry name" value="ABC3_permease_C"/>
</dbReference>
<accession>A0A7S7NP34</accession>
<dbReference type="NCBIfam" id="NF038403">
    <property type="entry name" value="perm_prefix_1"/>
    <property type="match status" value="1"/>
</dbReference>
<sequence>MLSRLFNSFRNNRGLDAELADHLAQLKQERLDAGDTPEQAELYARRRLGNPALIHEDVYESTPLQPLETALRHASFALRTFRRNGSAYLFAIAILTLGIGMSVTMFSLVQAVLLKPLPFPDQDAIQVIWKQDQVAGVALVELAYPELGDLQALKPFESVALMPTTLYGYGRVLDTGHEDPVQLEGTPVSHDFFRVLGVKPALGRDFSDADEQVNAAPVVILSDHVWRKHFSADPAILGRQIRLNGTGVTVIGVTAPAVDFPRGVDIWVPLGVTPMKERRGATYLQAIARVRPGYAASAIQAQVASLFQRQARDYPQFYSNSQKAVVTPLPQYWTGSARIHLWISLGASLLLLIAACICASNLFLSRALARRREIATRASLGAAPRHILAQFAVEGLTAAVLAAVSGTVLAAGLIRLLVLWAPADIPRLTDATLDPRGLAFALAMATLAALVCSFAPAWLITRLDLDALLREGGQRTAGSRTGKRLQRVFVMAQTAATVLLLSICVLLVVSYRAMLTTDVGFANRDTVTMNLALRGSGLTAESRDAFYTRLLEKLRAAPGVTNAGAVLLRPFEGNVGWDLRYEFDFEAGRHRNEELPSANYEVVTPGYLATVGTPLLEGRDFRLTDFEKAEPVVIISNALARQLRKSGHDPMGLRLRFGRRPDAVWWKVIGVTAEARYRRVTETGVDLYVNYLQTEIQTNYVVVRGIRPAQELVALVRQAAAEIDPRQAIAGVATLGELIEKDTARHRFNMILLLWFAACAVILAAAGVYSVITESLAVRTREIALKVALGAGRRRLLLEITGSALIFVVLGELAGLAAAYGAGRAAEDLLYTVTASDPGVLASVFTFLFLVSAAAALQPAWTAAQSDPRAALQSD</sequence>
<feature type="transmembrane region" description="Helical" evidence="7">
    <location>
        <begin position="438"/>
        <end position="460"/>
    </location>
</feature>
<comment type="similarity">
    <text evidence="6">Belongs to the ABC-4 integral membrane protein family.</text>
</comment>
<proteinExistence type="inferred from homology"/>
<feature type="transmembrane region" description="Helical" evidence="7">
    <location>
        <begin position="395"/>
        <end position="418"/>
    </location>
</feature>
<feature type="domain" description="ABC3 transporter permease C-terminal" evidence="8">
    <location>
        <begin position="347"/>
        <end position="464"/>
    </location>
</feature>
<dbReference type="PANTHER" id="PTHR30572">
    <property type="entry name" value="MEMBRANE COMPONENT OF TRANSPORTER-RELATED"/>
    <property type="match status" value="1"/>
</dbReference>
<protein>
    <submittedName>
        <fullName evidence="10">ABC transporter permease</fullName>
    </submittedName>
</protein>
<dbReference type="NCBIfam" id="TIGR03434">
    <property type="entry name" value="ADOP"/>
    <property type="match status" value="1"/>
</dbReference>
<evidence type="ECO:0000256" key="2">
    <source>
        <dbReference type="ARBA" id="ARBA00022475"/>
    </source>
</evidence>
<dbReference type="InterPro" id="IPR017800">
    <property type="entry name" value="ADOP"/>
</dbReference>
<evidence type="ECO:0000256" key="3">
    <source>
        <dbReference type="ARBA" id="ARBA00022692"/>
    </source>
</evidence>
<dbReference type="Pfam" id="PF02687">
    <property type="entry name" value="FtsX"/>
    <property type="match status" value="2"/>
</dbReference>
<evidence type="ECO:0000256" key="7">
    <source>
        <dbReference type="SAM" id="Phobius"/>
    </source>
</evidence>
<dbReference type="AlphaFoldDB" id="A0A7S7NP34"/>
<feature type="transmembrane region" description="Helical" evidence="7">
    <location>
        <begin position="87"/>
        <end position="109"/>
    </location>
</feature>
<feature type="domain" description="MacB-like periplasmic core" evidence="9">
    <location>
        <begin position="504"/>
        <end position="708"/>
    </location>
</feature>
<keyword evidence="5 7" id="KW-0472">Membrane</keyword>
<evidence type="ECO:0000256" key="1">
    <source>
        <dbReference type="ARBA" id="ARBA00004651"/>
    </source>
</evidence>
<name>A0A7S7NP34_PALFE</name>
<keyword evidence="11" id="KW-1185">Reference proteome</keyword>
<dbReference type="InterPro" id="IPR050250">
    <property type="entry name" value="Macrolide_Exporter_MacB"/>
</dbReference>
<keyword evidence="2" id="KW-1003">Cell membrane</keyword>
<evidence type="ECO:0000259" key="9">
    <source>
        <dbReference type="Pfam" id="PF12704"/>
    </source>
</evidence>
<dbReference type="GO" id="GO:0005886">
    <property type="term" value="C:plasma membrane"/>
    <property type="evidence" value="ECO:0007669"/>
    <property type="project" value="UniProtKB-SubCell"/>
</dbReference>
<dbReference type="GO" id="GO:0022857">
    <property type="term" value="F:transmembrane transporter activity"/>
    <property type="evidence" value="ECO:0007669"/>
    <property type="project" value="TreeGrafter"/>
</dbReference>
<keyword evidence="3 7" id="KW-0812">Transmembrane</keyword>
<dbReference type="Proteomes" id="UP000593892">
    <property type="component" value="Chromosome"/>
</dbReference>
<gene>
    <name evidence="10" type="ORF">IRI77_31140</name>
</gene>
<evidence type="ECO:0000256" key="4">
    <source>
        <dbReference type="ARBA" id="ARBA00022989"/>
    </source>
</evidence>
<dbReference type="InterPro" id="IPR047928">
    <property type="entry name" value="Perm_prefix_1"/>
</dbReference>
<feature type="transmembrane region" description="Helical" evidence="7">
    <location>
        <begin position="488"/>
        <end position="511"/>
    </location>
</feature>
<dbReference type="EMBL" id="CP063849">
    <property type="protein sequence ID" value="QOY87182.1"/>
    <property type="molecule type" value="Genomic_DNA"/>
</dbReference>
<evidence type="ECO:0000313" key="11">
    <source>
        <dbReference type="Proteomes" id="UP000593892"/>
    </source>
</evidence>
<evidence type="ECO:0000256" key="5">
    <source>
        <dbReference type="ARBA" id="ARBA00023136"/>
    </source>
</evidence>
<evidence type="ECO:0000259" key="8">
    <source>
        <dbReference type="Pfam" id="PF02687"/>
    </source>
</evidence>
<evidence type="ECO:0000313" key="10">
    <source>
        <dbReference type="EMBL" id="QOY87182.1"/>
    </source>
</evidence>
<dbReference type="InterPro" id="IPR025857">
    <property type="entry name" value="MacB_PCD"/>
</dbReference>
<feature type="domain" description="MacB-like periplasmic core" evidence="9">
    <location>
        <begin position="90"/>
        <end position="305"/>
    </location>
</feature>
<dbReference type="PANTHER" id="PTHR30572:SF4">
    <property type="entry name" value="ABC TRANSPORTER PERMEASE YTRF"/>
    <property type="match status" value="1"/>
</dbReference>
<keyword evidence="4 7" id="KW-1133">Transmembrane helix</keyword>
<comment type="subcellular location">
    <subcellularLocation>
        <location evidence="1">Cell membrane</location>
        <topology evidence="1">Multi-pass membrane protein</topology>
    </subcellularLocation>
</comment>
<feature type="transmembrane region" description="Helical" evidence="7">
    <location>
        <begin position="796"/>
        <end position="820"/>
    </location>
</feature>